<dbReference type="AlphaFoldDB" id="A0A5C5VDF1"/>
<dbReference type="NCBIfam" id="TIGR02937">
    <property type="entry name" value="sigma70-ECF"/>
    <property type="match status" value="1"/>
</dbReference>
<dbReference type="InterPro" id="IPR036388">
    <property type="entry name" value="WH-like_DNA-bd_sf"/>
</dbReference>
<keyword evidence="2" id="KW-0805">Transcription regulation</keyword>
<sequence length="178" mass="20699">MGEADSNTDDRFMQLLTQNQRRLLAFIAGMTPSLGDAEDVLQEINMALWKKRELYDWDQGFLQWAFGFAWIEIRRFRDRHSAKHLWASDAVLESLAAAYPRETGVREQRLDALAGCIDKLFTDERLLINDFYARQQSAKALAESTGRSVRNVYKLLTKTRQRLRECVERSLAQRSRPV</sequence>
<comment type="similarity">
    <text evidence="1">Belongs to the sigma-70 factor family. ECF subfamily.</text>
</comment>
<dbReference type="InterPro" id="IPR014331">
    <property type="entry name" value="RNA_pol_sigma70_ECF_RHOBA"/>
</dbReference>
<dbReference type="SUPFAM" id="SSF88659">
    <property type="entry name" value="Sigma3 and sigma4 domains of RNA polymerase sigma factors"/>
    <property type="match status" value="1"/>
</dbReference>
<dbReference type="Pfam" id="PF04542">
    <property type="entry name" value="Sigma70_r2"/>
    <property type="match status" value="1"/>
</dbReference>
<dbReference type="NCBIfam" id="TIGR02989">
    <property type="entry name" value="Sig-70_gvs1"/>
    <property type="match status" value="1"/>
</dbReference>
<dbReference type="EMBL" id="SIHJ01000001">
    <property type="protein sequence ID" value="TWT35977.1"/>
    <property type="molecule type" value="Genomic_DNA"/>
</dbReference>
<evidence type="ECO:0000259" key="5">
    <source>
        <dbReference type="Pfam" id="PF04542"/>
    </source>
</evidence>
<keyword evidence="4" id="KW-0804">Transcription</keyword>
<dbReference type="InterPro" id="IPR014284">
    <property type="entry name" value="RNA_pol_sigma-70_dom"/>
</dbReference>
<dbReference type="SUPFAM" id="SSF88946">
    <property type="entry name" value="Sigma2 domain of RNA polymerase sigma factors"/>
    <property type="match status" value="1"/>
</dbReference>
<dbReference type="InterPro" id="IPR013324">
    <property type="entry name" value="RNA_pol_sigma_r3/r4-like"/>
</dbReference>
<evidence type="ECO:0000313" key="7">
    <source>
        <dbReference type="Proteomes" id="UP000316714"/>
    </source>
</evidence>
<dbReference type="PANTHER" id="PTHR43133">
    <property type="entry name" value="RNA POLYMERASE ECF-TYPE SIGMA FACTO"/>
    <property type="match status" value="1"/>
</dbReference>
<accession>A0A5C5VDF1</accession>
<evidence type="ECO:0000313" key="6">
    <source>
        <dbReference type="EMBL" id="TWT35977.1"/>
    </source>
</evidence>
<dbReference type="Gene3D" id="1.10.1740.10">
    <property type="match status" value="1"/>
</dbReference>
<name>A0A5C5VDF1_9BACT</name>
<dbReference type="Gene3D" id="1.10.10.10">
    <property type="entry name" value="Winged helix-like DNA-binding domain superfamily/Winged helix DNA-binding domain"/>
    <property type="match status" value="1"/>
</dbReference>
<dbReference type="InterPro" id="IPR013325">
    <property type="entry name" value="RNA_pol_sigma_r2"/>
</dbReference>
<dbReference type="InterPro" id="IPR039425">
    <property type="entry name" value="RNA_pol_sigma-70-like"/>
</dbReference>
<dbReference type="GO" id="GO:0016987">
    <property type="term" value="F:sigma factor activity"/>
    <property type="evidence" value="ECO:0007669"/>
    <property type="project" value="UniProtKB-KW"/>
</dbReference>
<keyword evidence="3" id="KW-0731">Sigma factor</keyword>
<reference evidence="6 7" key="1">
    <citation type="submission" date="2019-02" db="EMBL/GenBank/DDBJ databases">
        <title>Deep-cultivation of Planctomycetes and their phenomic and genomic characterization uncovers novel biology.</title>
        <authorList>
            <person name="Wiegand S."/>
            <person name="Jogler M."/>
            <person name="Boedeker C."/>
            <person name="Pinto D."/>
            <person name="Vollmers J."/>
            <person name="Rivas-Marin E."/>
            <person name="Kohn T."/>
            <person name="Peeters S.H."/>
            <person name="Heuer A."/>
            <person name="Rast P."/>
            <person name="Oberbeckmann S."/>
            <person name="Bunk B."/>
            <person name="Jeske O."/>
            <person name="Meyerdierks A."/>
            <person name="Storesund J.E."/>
            <person name="Kallscheuer N."/>
            <person name="Luecker S."/>
            <person name="Lage O.M."/>
            <person name="Pohl T."/>
            <person name="Merkel B.J."/>
            <person name="Hornburger P."/>
            <person name="Mueller R.-W."/>
            <person name="Bruemmer F."/>
            <person name="Labrenz M."/>
            <person name="Spormann A.M."/>
            <person name="Op Den Camp H."/>
            <person name="Overmann J."/>
            <person name="Amann R."/>
            <person name="Jetten M.S.M."/>
            <person name="Mascher T."/>
            <person name="Medema M.H."/>
            <person name="Devos D.P."/>
            <person name="Kaster A.-K."/>
            <person name="Ovreas L."/>
            <person name="Rohde M."/>
            <person name="Galperin M.Y."/>
            <person name="Jogler C."/>
        </authorList>
    </citation>
    <scope>NUCLEOTIDE SEQUENCE [LARGE SCALE GENOMIC DNA]</scope>
    <source>
        <strain evidence="6 7">KOR34</strain>
    </source>
</reference>
<evidence type="ECO:0000256" key="1">
    <source>
        <dbReference type="ARBA" id="ARBA00010641"/>
    </source>
</evidence>
<gene>
    <name evidence="6" type="ORF">KOR34_08740</name>
</gene>
<comment type="caution">
    <text evidence="6">The sequence shown here is derived from an EMBL/GenBank/DDBJ whole genome shotgun (WGS) entry which is preliminary data.</text>
</comment>
<dbReference type="PANTHER" id="PTHR43133:SF51">
    <property type="entry name" value="RNA POLYMERASE SIGMA FACTOR"/>
    <property type="match status" value="1"/>
</dbReference>
<dbReference type="GO" id="GO:0006352">
    <property type="term" value="P:DNA-templated transcription initiation"/>
    <property type="evidence" value="ECO:0007669"/>
    <property type="project" value="InterPro"/>
</dbReference>
<dbReference type="InterPro" id="IPR007627">
    <property type="entry name" value="RNA_pol_sigma70_r2"/>
</dbReference>
<dbReference type="RefSeq" id="WP_197531136.1">
    <property type="nucleotide sequence ID" value="NZ_SIHJ01000001.1"/>
</dbReference>
<organism evidence="6 7">
    <name type="scientific">Posidoniimonas corsicana</name>
    <dbReference type="NCBI Taxonomy" id="1938618"/>
    <lineage>
        <taxon>Bacteria</taxon>
        <taxon>Pseudomonadati</taxon>
        <taxon>Planctomycetota</taxon>
        <taxon>Planctomycetia</taxon>
        <taxon>Pirellulales</taxon>
        <taxon>Lacipirellulaceae</taxon>
        <taxon>Posidoniimonas</taxon>
    </lineage>
</organism>
<protein>
    <submittedName>
        <fullName evidence="6">RNA polymerase sigma factor</fullName>
    </submittedName>
</protein>
<feature type="domain" description="RNA polymerase sigma-70 region 2" evidence="5">
    <location>
        <begin position="15"/>
        <end position="80"/>
    </location>
</feature>
<proteinExistence type="inferred from homology"/>
<keyword evidence="7" id="KW-1185">Reference proteome</keyword>
<evidence type="ECO:0000256" key="2">
    <source>
        <dbReference type="ARBA" id="ARBA00023015"/>
    </source>
</evidence>
<dbReference type="Proteomes" id="UP000316714">
    <property type="component" value="Unassembled WGS sequence"/>
</dbReference>
<evidence type="ECO:0000256" key="4">
    <source>
        <dbReference type="ARBA" id="ARBA00023163"/>
    </source>
</evidence>
<evidence type="ECO:0000256" key="3">
    <source>
        <dbReference type="ARBA" id="ARBA00023082"/>
    </source>
</evidence>